<accession>A0A371C5J0</accession>
<evidence type="ECO:0000313" key="2">
    <source>
        <dbReference type="Proteomes" id="UP000256601"/>
    </source>
</evidence>
<sequence length="106" mass="11370">MGLFLLLSRSLSQSTVVSLWMVTQTQPAKRCKVLQRVGSGMCSSFSESRTTGKGQRGYYSGLGSAVGITKGTHAGNTGYLGYTCPFSTRQPQTRASEALTPSARRQ</sequence>
<dbReference type="AlphaFoldDB" id="A0A371C5J0"/>
<organism evidence="1 2">
    <name type="scientific">Yarrowia lipolytica</name>
    <name type="common">Candida lipolytica</name>
    <dbReference type="NCBI Taxonomy" id="4952"/>
    <lineage>
        <taxon>Eukaryota</taxon>
        <taxon>Fungi</taxon>
        <taxon>Dikarya</taxon>
        <taxon>Ascomycota</taxon>
        <taxon>Saccharomycotina</taxon>
        <taxon>Dipodascomycetes</taxon>
        <taxon>Dipodascales</taxon>
        <taxon>Dipodascales incertae sedis</taxon>
        <taxon>Yarrowia</taxon>
    </lineage>
</organism>
<name>A0A371C5J0_YARLL</name>
<reference evidence="1 2" key="1">
    <citation type="submission" date="2018-07" db="EMBL/GenBank/DDBJ databases">
        <title>Draft Genome Assemblies for Five Robust Yarrowia lipolytica Strains Exhibiting High Lipid Production and Pentose Sugar Utilization and Sugar Alcohol Secretion from Undetoxified Lignocellulosic Biomass Hydrolysates.</title>
        <authorList>
            <consortium name="DOE Joint Genome Institute"/>
            <person name="Walker C."/>
            <person name="Ryu S."/>
            <person name="Na H."/>
            <person name="Zane M."/>
            <person name="LaButti K."/>
            <person name="Lipzen A."/>
            <person name="Haridas S."/>
            <person name="Barry K."/>
            <person name="Grigoriev I.V."/>
            <person name="Quarterman J."/>
            <person name="Slininger P."/>
            <person name="Dien B."/>
            <person name="Trinh C.T."/>
        </authorList>
    </citation>
    <scope>NUCLEOTIDE SEQUENCE [LARGE SCALE GENOMIC DNA]</scope>
    <source>
        <strain evidence="1 2">YB392</strain>
    </source>
</reference>
<evidence type="ECO:0000313" key="1">
    <source>
        <dbReference type="EMBL" id="RDW25260.1"/>
    </source>
</evidence>
<gene>
    <name evidence="1" type="ORF">B0I71DRAFT_132923</name>
</gene>
<proteinExistence type="predicted"/>
<dbReference type="Proteomes" id="UP000256601">
    <property type="component" value="Unassembled WGS sequence"/>
</dbReference>
<protein>
    <submittedName>
        <fullName evidence="1">Uncharacterized protein</fullName>
    </submittedName>
</protein>
<dbReference type="EMBL" id="KZ859007">
    <property type="protein sequence ID" value="RDW25260.1"/>
    <property type="molecule type" value="Genomic_DNA"/>
</dbReference>